<dbReference type="RefSeq" id="WP_284194916.1">
    <property type="nucleotide sequence ID" value="NZ_BSOG01000001.1"/>
</dbReference>
<sequence>MNEQAIASRSAPEELILSVVKTHTRYAEEDLIADALLQEELGIDSIMIAYIGADLNKLFQVPHTVGTQGVETLAMLMARFLPYPLRNDATQLLARLQAAATEDGAEGSDEEGGDARRAVILDVVKQHTQYALADLQPAALLQEDLGVDSIMLAYIVADLNKLFELPVAAEASGMETLDSLIERFAAYPLKAGAAARLQAGGEAVVVEPETAAGLQDASDYDSLTMRDFAGDNGRDLFGKVQRFAPFLRDRTDKGLFWYGMPFRSACTNRAVIFDEYSGMEREFLMFASNNYLGLANDPRVIDAIVDATQRFGATNTGCRLIGGTNTLHLELEAKLAAFKGREACIVFPSGYSANVGVISALLGGNDTVISDVYNHMSIQDGCKLSGAARRIYQHNDMASLEMALQKADSRSGGKLIVADGVFSMHGDIAKLPEMVALARQYDARLLIDDAHATGVLGRRGSGTAEHFGLGHEVDLEVGTMSKALAGMGGFVVGDREVIDYLRFYANSYVFAATIPAGVAAGLIRSVELMEQEPERLETLWANIRYLRTALQAAGFNTEHSESAVIPIVIGDEQKTMAMGRSVRQRGLFCQTVVFPGVAVGDARLRVSVLSTHTREDLDQAIAIFTEAAEENQLFARH</sequence>
<dbReference type="InterPro" id="IPR015422">
    <property type="entry name" value="PyrdxlP-dep_Trfase_small"/>
</dbReference>
<dbReference type="SUPFAM" id="SSF47336">
    <property type="entry name" value="ACP-like"/>
    <property type="match status" value="1"/>
</dbReference>
<evidence type="ECO:0000256" key="5">
    <source>
        <dbReference type="RuleBase" id="RU003693"/>
    </source>
</evidence>
<evidence type="ECO:0000259" key="6">
    <source>
        <dbReference type="Pfam" id="PF00155"/>
    </source>
</evidence>
<dbReference type="InterPro" id="IPR050087">
    <property type="entry name" value="AON_synthase_class-II"/>
</dbReference>
<dbReference type="Pfam" id="PF00155">
    <property type="entry name" value="Aminotran_1_2"/>
    <property type="match status" value="1"/>
</dbReference>
<dbReference type="Gene3D" id="3.90.1150.10">
    <property type="entry name" value="Aspartate Aminotransferase, domain 1"/>
    <property type="match status" value="1"/>
</dbReference>
<reference evidence="8" key="1">
    <citation type="journal article" date="2019" name="Int. J. Syst. Evol. Microbiol.">
        <title>The Global Catalogue of Microorganisms (GCM) 10K type strain sequencing project: providing services to taxonomists for standard genome sequencing and annotation.</title>
        <authorList>
            <consortium name="The Broad Institute Genomics Platform"/>
            <consortium name="The Broad Institute Genome Sequencing Center for Infectious Disease"/>
            <person name="Wu L."/>
            <person name="Ma J."/>
        </authorList>
    </citation>
    <scope>NUCLEOTIDE SEQUENCE [LARGE SCALE GENOMIC DNA]</scope>
    <source>
        <strain evidence="8">NBRC 110044</strain>
    </source>
</reference>
<evidence type="ECO:0000256" key="4">
    <source>
        <dbReference type="ARBA" id="ARBA00022898"/>
    </source>
</evidence>
<proteinExistence type="inferred from homology"/>
<gene>
    <name evidence="7" type="ORF">GCM10007907_05640</name>
</gene>
<dbReference type="Proteomes" id="UP001156706">
    <property type="component" value="Unassembled WGS sequence"/>
</dbReference>
<organism evidence="7 8">
    <name type="scientific">Chitinimonas prasina</name>
    <dbReference type="NCBI Taxonomy" id="1434937"/>
    <lineage>
        <taxon>Bacteria</taxon>
        <taxon>Pseudomonadati</taxon>
        <taxon>Pseudomonadota</taxon>
        <taxon>Betaproteobacteria</taxon>
        <taxon>Neisseriales</taxon>
        <taxon>Chitinibacteraceae</taxon>
        <taxon>Chitinimonas</taxon>
    </lineage>
</organism>
<name>A0ABQ5YFS0_9NEIS</name>
<accession>A0ABQ5YFS0</accession>
<dbReference type="SUPFAM" id="SSF53383">
    <property type="entry name" value="PLP-dependent transferases"/>
    <property type="match status" value="1"/>
</dbReference>
<keyword evidence="3" id="KW-0808">Transferase</keyword>
<dbReference type="PANTHER" id="PTHR13693">
    <property type="entry name" value="CLASS II AMINOTRANSFERASE/8-AMINO-7-OXONONANOATE SYNTHASE"/>
    <property type="match status" value="1"/>
</dbReference>
<evidence type="ECO:0000313" key="8">
    <source>
        <dbReference type="Proteomes" id="UP001156706"/>
    </source>
</evidence>
<comment type="cofactor">
    <cofactor evidence="1 5">
        <name>pyridoxal 5'-phosphate</name>
        <dbReference type="ChEBI" id="CHEBI:597326"/>
    </cofactor>
</comment>
<dbReference type="InterPro" id="IPR036736">
    <property type="entry name" value="ACP-like_sf"/>
</dbReference>
<dbReference type="InterPro" id="IPR015424">
    <property type="entry name" value="PyrdxlP-dep_Trfase"/>
</dbReference>
<keyword evidence="4 5" id="KW-0663">Pyridoxal phosphate</keyword>
<dbReference type="EMBL" id="BSOG01000001">
    <property type="protein sequence ID" value="GLR11774.1"/>
    <property type="molecule type" value="Genomic_DNA"/>
</dbReference>
<feature type="domain" description="Aminotransferase class I/classII large" evidence="6">
    <location>
        <begin position="283"/>
        <end position="622"/>
    </location>
</feature>
<evidence type="ECO:0000256" key="3">
    <source>
        <dbReference type="ARBA" id="ARBA00022679"/>
    </source>
</evidence>
<comment type="caution">
    <text evidence="7">The sequence shown here is derived from an EMBL/GenBank/DDBJ whole genome shotgun (WGS) entry which is preliminary data.</text>
</comment>
<evidence type="ECO:0000313" key="7">
    <source>
        <dbReference type="EMBL" id="GLR11774.1"/>
    </source>
</evidence>
<evidence type="ECO:0000256" key="2">
    <source>
        <dbReference type="ARBA" id="ARBA00021531"/>
    </source>
</evidence>
<dbReference type="PANTHER" id="PTHR13693:SF3">
    <property type="entry name" value="LD36009P"/>
    <property type="match status" value="1"/>
</dbReference>
<evidence type="ECO:0000256" key="1">
    <source>
        <dbReference type="ARBA" id="ARBA00001933"/>
    </source>
</evidence>
<keyword evidence="8" id="KW-1185">Reference proteome</keyword>
<dbReference type="Gene3D" id="3.40.640.10">
    <property type="entry name" value="Type I PLP-dependent aspartate aminotransferase-like (Major domain)"/>
    <property type="match status" value="1"/>
</dbReference>
<dbReference type="InterPro" id="IPR004839">
    <property type="entry name" value="Aminotransferase_I/II_large"/>
</dbReference>
<dbReference type="InterPro" id="IPR001917">
    <property type="entry name" value="Aminotrans_II_pyridoxalP_BS"/>
</dbReference>
<dbReference type="Gene3D" id="1.10.1200.10">
    <property type="entry name" value="ACP-like"/>
    <property type="match status" value="2"/>
</dbReference>
<dbReference type="InterPro" id="IPR015421">
    <property type="entry name" value="PyrdxlP-dep_Trfase_major"/>
</dbReference>
<dbReference type="PROSITE" id="PS00599">
    <property type="entry name" value="AA_TRANSFER_CLASS_2"/>
    <property type="match status" value="1"/>
</dbReference>
<comment type="similarity">
    <text evidence="5">Belongs to the class-II pyridoxal-phosphate-dependent aminotransferase family.</text>
</comment>
<protein>
    <recommendedName>
        <fullName evidence="2">Putative 8-amino-7-oxononanoate synthase</fullName>
    </recommendedName>
</protein>
<dbReference type="CDD" id="cd06454">
    <property type="entry name" value="KBL_like"/>
    <property type="match status" value="1"/>
</dbReference>